<accession>A0A6A7BPW8</accession>
<sequence>MSLPQLYSVYLNEVGSTGSIIFGGVDKAKYTGDLVTTNLLPSPRDGIVNDLFTTVTDISADVDDKAYTLASDLPSGVEACQSGTAVTLELGAVRGCSIKTTVPHRRDFYHNSEAVRLFMIEPSGAEISGETYFILGDATLHSIYMVFDLHNDQVSIAQANANSKSRDVVEVQAEPSGVAKAVGAKPPSSRQTAPIAPAIEPGSERVATPSAVRVRTSTSASSTKTLTTNNN</sequence>
<dbReference type="PRINTS" id="PR00792">
    <property type="entry name" value="PEPSIN"/>
</dbReference>
<dbReference type="EMBL" id="MU006051">
    <property type="protein sequence ID" value="KAF2857314.1"/>
    <property type="molecule type" value="Genomic_DNA"/>
</dbReference>
<evidence type="ECO:0000313" key="4">
    <source>
        <dbReference type="EMBL" id="KAF2857314.1"/>
    </source>
</evidence>
<dbReference type="SUPFAM" id="SSF50630">
    <property type="entry name" value="Acid proteases"/>
    <property type="match status" value="1"/>
</dbReference>
<name>A0A6A7BPW8_9PEZI</name>
<gene>
    <name evidence="4" type="ORF">K470DRAFT_266934</name>
</gene>
<feature type="domain" description="Peptidase A1" evidence="3">
    <location>
        <begin position="1"/>
        <end position="157"/>
    </location>
</feature>
<dbReference type="InterPro" id="IPR021109">
    <property type="entry name" value="Peptidase_aspartic_dom_sf"/>
</dbReference>
<dbReference type="InterPro" id="IPR033121">
    <property type="entry name" value="PEPTIDASE_A1"/>
</dbReference>
<protein>
    <submittedName>
        <fullName evidence="4">Acid protease</fullName>
    </submittedName>
</protein>
<organism evidence="4 5">
    <name type="scientific">Piedraia hortae CBS 480.64</name>
    <dbReference type="NCBI Taxonomy" id="1314780"/>
    <lineage>
        <taxon>Eukaryota</taxon>
        <taxon>Fungi</taxon>
        <taxon>Dikarya</taxon>
        <taxon>Ascomycota</taxon>
        <taxon>Pezizomycotina</taxon>
        <taxon>Dothideomycetes</taxon>
        <taxon>Dothideomycetidae</taxon>
        <taxon>Capnodiales</taxon>
        <taxon>Piedraiaceae</taxon>
        <taxon>Piedraia</taxon>
    </lineage>
</organism>
<dbReference type="AlphaFoldDB" id="A0A6A7BPW8"/>
<feature type="region of interest" description="Disordered" evidence="2">
    <location>
        <begin position="179"/>
        <end position="231"/>
    </location>
</feature>
<dbReference type="PROSITE" id="PS51767">
    <property type="entry name" value="PEPTIDASE_A1"/>
    <property type="match status" value="1"/>
</dbReference>
<keyword evidence="4" id="KW-0645">Protease</keyword>
<reference evidence="4" key="1">
    <citation type="journal article" date="2020" name="Stud. Mycol.">
        <title>101 Dothideomycetes genomes: a test case for predicting lifestyles and emergence of pathogens.</title>
        <authorList>
            <person name="Haridas S."/>
            <person name="Albert R."/>
            <person name="Binder M."/>
            <person name="Bloem J."/>
            <person name="Labutti K."/>
            <person name="Salamov A."/>
            <person name="Andreopoulos B."/>
            <person name="Baker S."/>
            <person name="Barry K."/>
            <person name="Bills G."/>
            <person name="Bluhm B."/>
            <person name="Cannon C."/>
            <person name="Castanera R."/>
            <person name="Culley D."/>
            <person name="Daum C."/>
            <person name="Ezra D."/>
            <person name="Gonzalez J."/>
            <person name="Henrissat B."/>
            <person name="Kuo A."/>
            <person name="Liang C."/>
            <person name="Lipzen A."/>
            <person name="Lutzoni F."/>
            <person name="Magnuson J."/>
            <person name="Mondo S."/>
            <person name="Nolan M."/>
            <person name="Ohm R."/>
            <person name="Pangilinan J."/>
            <person name="Park H.-J."/>
            <person name="Ramirez L."/>
            <person name="Alfaro M."/>
            <person name="Sun H."/>
            <person name="Tritt A."/>
            <person name="Yoshinaga Y."/>
            <person name="Zwiers L.-H."/>
            <person name="Turgeon B."/>
            <person name="Goodwin S."/>
            <person name="Spatafora J."/>
            <person name="Crous P."/>
            <person name="Grigoriev I."/>
        </authorList>
    </citation>
    <scope>NUCLEOTIDE SEQUENCE</scope>
    <source>
        <strain evidence="4">CBS 480.64</strain>
    </source>
</reference>
<proteinExistence type="inferred from homology"/>
<evidence type="ECO:0000256" key="1">
    <source>
        <dbReference type="ARBA" id="ARBA00007447"/>
    </source>
</evidence>
<keyword evidence="4" id="KW-0378">Hydrolase</keyword>
<dbReference type="Proteomes" id="UP000799421">
    <property type="component" value="Unassembled WGS sequence"/>
</dbReference>
<dbReference type="Pfam" id="PF00026">
    <property type="entry name" value="Asp"/>
    <property type="match status" value="2"/>
</dbReference>
<evidence type="ECO:0000259" key="3">
    <source>
        <dbReference type="PROSITE" id="PS51767"/>
    </source>
</evidence>
<dbReference type="GO" id="GO:0006508">
    <property type="term" value="P:proteolysis"/>
    <property type="evidence" value="ECO:0007669"/>
    <property type="project" value="UniProtKB-KW"/>
</dbReference>
<keyword evidence="5" id="KW-1185">Reference proteome</keyword>
<dbReference type="Gene3D" id="2.40.70.10">
    <property type="entry name" value="Acid Proteases"/>
    <property type="match status" value="2"/>
</dbReference>
<evidence type="ECO:0000256" key="2">
    <source>
        <dbReference type="SAM" id="MobiDB-lite"/>
    </source>
</evidence>
<dbReference type="GO" id="GO:0004190">
    <property type="term" value="F:aspartic-type endopeptidase activity"/>
    <property type="evidence" value="ECO:0007669"/>
    <property type="project" value="InterPro"/>
</dbReference>
<evidence type="ECO:0000313" key="5">
    <source>
        <dbReference type="Proteomes" id="UP000799421"/>
    </source>
</evidence>
<dbReference type="InterPro" id="IPR001461">
    <property type="entry name" value="Aspartic_peptidase_A1"/>
</dbReference>
<feature type="compositionally biased region" description="Low complexity" evidence="2">
    <location>
        <begin position="210"/>
        <end position="231"/>
    </location>
</feature>
<dbReference type="OrthoDB" id="771136at2759"/>
<comment type="similarity">
    <text evidence="1">Belongs to the peptidase A1 family.</text>
</comment>